<dbReference type="Pfam" id="PF03466">
    <property type="entry name" value="LysR_substrate"/>
    <property type="match status" value="1"/>
</dbReference>
<comment type="similarity">
    <text evidence="1">Belongs to the LysR transcriptional regulatory family.</text>
</comment>
<dbReference type="RefSeq" id="WP_132335465.1">
    <property type="nucleotide sequence ID" value="NZ_SMJZ01000102.1"/>
</dbReference>
<dbReference type="PANTHER" id="PTHR30346">
    <property type="entry name" value="TRANSCRIPTIONAL DUAL REGULATOR HCAR-RELATED"/>
    <property type="match status" value="1"/>
</dbReference>
<dbReference type="PANTHER" id="PTHR30346:SF0">
    <property type="entry name" value="HCA OPERON TRANSCRIPTIONAL ACTIVATOR HCAR"/>
    <property type="match status" value="1"/>
</dbReference>
<dbReference type="GO" id="GO:0032993">
    <property type="term" value="C:protein-DNA complex"/>
    <property type="evidence" value="ECO:0007669"/>
    <property type="project" value="TreeGrafter"/>
</dbReference>
<dbReference type="InterPro" id="IPR036390">
    <property type="entry name" value="WH_DNA-bd_sf"/>
</dbReference>
<dbReference type="PROSITE" id="PS50931">
    <property type="entry name" value="HTH_LYSR"/>
    <property type="match status" value="1"/>
</dbReference>
<evidence type="ECO:0000313" key="7">
    <source>
        <dbReference type="Proteomes" id="UP000295157"/>
    </source>
</evidence>
<name>A0A4R4N9C5_9ACTN</name>
<gene>
    <name evidence="6" type="ORF">E1267_24815</name>
</gene>
<evidence type="ECO:0000313" key="6">
    <source>
        <dbReference type="EMBL" id="TDC03840.1"/>
    </source>
</evidence>
<sequence length="317" mass="34784">MNQTTQELDLGAVRAFVAIAEDRSFSEAAAGLGISQQAISKRIARLESGLGLTLLFRSRNGAALTEDGRAFLPHARALVGLADQAVEALRGRRRALRIDVLDTRLSASVDLVRAFHQATQRADIEIITSNGLRSARDALARGTIDAAFARVGGPVEENLRHVPAYLEPVHVMVGRDHPLAGLREVEVEQLTGSTVWMPGNVPGSEWAGYYRLLGAAFGILIDDSGPDFGWEYFVEEIASGGRIGFVGLACRLPWHPRTVQLPVVNPVPVYPCSLLLHRQNQHPLLAALVDCVRAGFRPYDPRRQWMPEPDRAVFFQE</sequence>
<dbReference type="SUPFAM" id="SSF53850">
    <property type="entry name" value="Periplasmic binding protein-like II"/>
    <property type="match status" value="1"/>
</dbReference>
<feature type="domain" description="HTH lysR-type" evidence="5">
    <location>
        <begin position="8"/>
        <end position="65"/>
    </location>
</feature>
<organism evidence="6 7">
    <name type="scientific">Nonomuraea longispora</name>
    <dbReference type="NCBI Taxonomy" id="1848320"/>
    <lineage>
        <taxon>Bacteria</taxon>
        <taxon>Bacillati</taxon>
        <taxon>Actinomycetota</taxon>
        <taxon>Actinomycetes</taxon>
        <taxon>Streptosporangiales</taxon>
        <taxon>Streptosporangiaceae</taxon>
        <taxon>Nonomuraea</taxon>
    </lineage>
</organism>
<evidence type="ECO:0000256" key="1">
    <source>
        <dbReference type="ARBA" id="ARBA00009437"/>
    </source>
</evidence>
<dbReference type="GO" id="GO:0003677">
    <property type="term" value="F:DNA binding"/>
    <property type="evidence" value="ECO:0007669"/>
    <property type="project" value="UniProtKB-KW"/>
</dbReference>
<evidence type="ECO:0000256" key="4">
    <source>
        <dbReference type="ARBA" id="ARBA00023163"/>
    </source>
</evidence>
<keyword evidence="7" id="KW-1185">Reference proteome</keyword>
<dbReference type="InterPro" id="IPR036388">
    <property type="entry name" value="WH-like_DNA-bd_sf"/>
</dbReference>
<dbReference type="EMBL" id="SMJZ01000102">
    <property type="protein sequence ID" value="TDC03840.1"/>
    <property type="molecule type" value="Genomic_DNA"/>
</dbReference>
<comment type="caution">
    <text evidence="6">The sequence shown here is derived from an EMBL/GenBank/DDBJ whole genome shotgun (WGS) entry which is preliminary data.</text>
</comment>
<evidence type="ECO:0000259" key="5">
    <source>
        <dbReference type="PROSITE" id="PS50931"/>
    </source>
</evidence>
<proteinExistence type="inferred from homology"/>
<evidence type="ECO:0000256" key="3">
    <source>
        <dbReference type="ARBA" id="ARBA00023125"/>
    </source>
</evidence>
<evidence type="ECO:0000256" key="2">
    <source>
        <dbReference type="ARBA" id="ARBA00023015"/>
    </source>
</evidence>
<keyword evidence="3" id="KW-0238">DNA-binding</keyword>
<dbReference type="Gene3D" id="3.40.190.10">
    <property type="entry name" value="Periplasmic binding protein-like II"/>
    <property type="match status" value="2"/>
</dbReference>
<dbReference type="Pfam" id="PF00126">
    <property type="entry name" value="HTH_1"/>
    <property type="match status" value="1"/>
</dbReference>
<dbReference type="AlphaFoldDB" id="A0A4R4N9C5"/>
<dbReference type="GO" id="GO:0003700">
    <property type="term" value="F:DNA-binding transcription factor activity"/>
    <property type="evidence" value="ECO:0007669"/>
    <property type="project" value="InterPro"/>
</dbReference>
<keyword evidence="2" id="KW-0805">Transcription regulation</keyword>
<dbReference type="FunFam" id="1.10.10.10:FF:000001">
    <property type="entry name" value="LysR family transcriptional regulator"/>
    <property type="match status" value="1"/>
</dbReference>
<protein>
    <submittedName>
        <fullName evidence="6">LysR family transcriptional regulator</fullName>
    </submittedName>
</protein>
<dbReference type="PRINTS" id="PR00039">
    <property type="entry name" value="HTHLYSR"/>
</dbReference>
<dbReference type="OrthoDB" id="3828349at2"/>
<dbReference type="InterPro" id="IPR000847">
    <property type="entry name" value="LysR_HTH_N"/>
</dbReference>
<dbReference type="Gene3D" id="1.10.10.10">
    <property type="entry name" value="Winged helix-like DNA-binding domain superfamily/Winged helix DNA-binding domain"/>
    <property type="match status" value="1"/>
</dbReference>
<accession>A0A4R4N9C5</accession>
<dbReference type="Proteomes" id="UP000295157">
    <property type="component" value="Unassembled WGS sequence"/>
</dbReference>
<keyword evidence="4" id="KW-0804">Transcription</keyword>
<dbReference type="InterPro" id="IPR005119">
    <property type="entry name" value="LysR_subst-bd"/>
</dbReference>
<reference evidence="6 7" key="1">
    <citation type="submission" date="2019-02" db="EMBL/GenBank/DDBJ databases">
        <title>Draft genome sequences of novel Actinobacteria.</title>
        <authorList>
            <person name="Sahin N."/>
            <person name="Ay H."/>
            <person name="Saygin H."/>
        </authorList>
    </citation>
    <scope>NUCLEOTIDE SEQUENCE [LARGE SCALE GENOMIC DNA]</scope>
    <source>
        <strain evidence="6 7">KC201</strain>
    </source>
</reference>
<dbReference type="SUPFAM" id="SSF46785">
    <property type="entry name" value="Winged helix' DNA-binding domain"/>
    <property type="match status" value="1"/>
</dbReference>